<dbReference type="GO" id="GO:0005912">
    <property type="term" value="C:adherens junction"/>
    <property type="evidence" value="ECO:0007669"/>
    <property type="project" value="TreeGrafter"/>
</dbReference>
<proteinExistence type="predicted"/>
<dbReference type="SMART" id="SM00112">
    <property type="entry name" value="CA"/>
    <property type="match status" value="3"/>
</dbReference>
<dbReference type="Gene3D" id="2.60.40.60">
    <property type="entry name" value="Cadherins"/>
    <property type="match status" value="3"/>
</dbReference>
<evidence type="ECO:0000256" key="1">
    <source>
        <dbReference type="ARBA" id="ARBA00004236"/>
    </source>
</evidence>
<evidence type="ECO:0000256" key="10">
    <source>
        <dbReference type="SAM" id="MobiDB-lite"/>
    </source>
</evidence>
<dbReference type="PROSITE" id="PS00232">
    <property type="entry name" value="CADHERIN_1"/>
    <property type="match status" value="1"/>
</dbReference>
<dbReference type="GO" id="GO:0008013">
    <property type="term" value="F:beta-catenin binding"/>
    <property type="evidence" value="ECO:0007669"/>
    <property type="project" value="TreeGrafter"/>
</dbReference>
<dbReference type="CDD" id="cd11304">
    <property type="entry name" value="Cadherin_repeat"/>
    <property type="match status" value="3"/>
</dbReference>
<dbReference type="InterPro" id="IPR039808">
    <property type="entry name" value="Cadherin"/>
</dbReference>
<dbReference type="GO" id="GO:0030010">
    <property type="term" value="P:establishment of cell polarity"/>
    <property type="evidence" value="ECO:0007669"/>
    <property type="project" value="UniProtKB-ARBA"/>
</dbReference>
<dbReference type="GO" id="GO:0000902">
    <property type="term" value="P:cell morphogenesis"/>
    <property type="evidence" value="ECO:0007669"/>
    <property type="project" value="TreeGrafter"/>
</dbReference>
<comment type="caution">
    <text evidence="12">The sequence shown here is derived from an EMBL/GenBank/DDBJ whole genome shotgun (WGS) entry which is preliminary data.</text>
</comment>
<dbReference type="PANTHER" id="PTHR24027:SF300">
    <property type="entry name" value="CADHERIN-15"/>
    <property type="match status" value="1"/>
</dbReference>
<keyword evidence="5 9" id="KW-0106">Calcium</keyword>
<keyword evidence="8" id="KW-0325">Glycoprotein</keyword>
<reference evidence="12" key="1">
    <citation type="thesis" date="2021" institute="BYU ScholarsArchive" country="Provo, UT, USA">
        <title>Applications of and Algorithms for Genome Assembly and Genomic Analyses with an Emphasis on Marine Teleosts.</title>
        <authorList>
            <person name="Pickett B.D."/>
        </authorList>
    </citation>
    <scope>NUCLEOTIDE SEQUENCE</scope>
    <source>
        <strain evidence="12">HI-2016</strain>
    </source>
</reference>
<evidence type="ECO:0000256" key="8">
    <source>
        <dbReference type="ARBA" id="ARBA00023180"/>
    </source>
</evidence>
<evidence type="ECO:0000256" key="4">
    <source>
        <dbReference type="ARBA" id="ARBA00022737"/>
    </source>
</evidence>
<dbReference type="AlphaFoldDB" id="A0A8T2N152"/>
<dbReference type="InterPro" id="IPR002126">
    <property type="entry name" value="Cadherin-like_dom"/>
</dbReference>
<dbReference type="GO" id="GO:0001841">
    <property type="term" value="P:neural tube formation"/>
    <property type="evidence" value="ECO:0007669"/>
    <property type="project" value="UniProtKB-ARBA"/>
</dbReference>
<evidence type="ECO:0000256" key="6">
    <source>
        <dbReference type="ARBA" id="ARBA00022889"/>
    </source>
</evidence>
<dbReference type="GO" id="GO:0034332">
    <property type="term" value="P:adherens junction organization"/>
    <property type="evidence" value="ECO:0007669"/>
    <property type="project" value="UniProtKB-ARBA"/>
</dbReference>
<protein>
    <recommendedName>
        <fullName evidence="11">Cadherin domain-containing protein</fullName>
    </recommendedName>
</protein>
<dbReference type="GO" id="GO:0045296">
    <property type="term" value="F:cadherin binding"/>
    <property type="evidence" value="ECO:0007669"/>
    <property type="project" value="TreeGrafter"/>
</dbReference>
<evidence type="ECO:0000256" key="2">
    <source>
        <dbReference type="ARBA" id="ARBA00022475"/>
    </source>
</evidence>
<keyword evidence="7" id="KW-0472">Membrane</keyword>
<dbReference type="Pfam" id="PF00028">
    <property type="entry name" value="Cadherin"/>
    <property type="match status" value="3"/>
</dbReference>
<evidence type="ECO:0000256" key="5">
    <source>
        <dbReference type="ARBA" id="ARBA00022837"/>
    </source>
</evidence>
<dbReference type="OrthoDB" id="6079678at2759"/>
<keyword evidence="4" id="KW-0677">Repeat</keyword>
<organism evidence="12 13">
    <name type="scientific">Albula glossodonta</name>
    <name type="common">roundjaw bonefish</name>
    <dbReference type="NCBI Taxonomy" id="121402"/>
    <lineage>
        <taxon>Eukaryota</taxon>
        <taxon>Metazoa</taxon>
        <taxon>Chordata</taxon>
        <taxon>Craniata</taxon>
        <taxon>Vertebrata</taxon>
        <taxon>Euteleostomi</taxon>
        <taxon>Actinopterygii</taxon>
        <taxon>Neopterygii</taxon>
        <taxon>Teleostei</taxon>
        <taxon>Albuliformes</taxon>
        <taxon>Albulidae</taxon>
        <taxon>Albula</taxon>
    </lineage>
</organism>
<keyword evidence="13" id="KW-1185">Reference proteome</keyword>
<dbReference type="PROSITE" id="PS50268">
    <property type="entry name" value="CADHERIN_2"/>
    <property type="match status" value="3"/>
</dbReference>
<evidence type="ECO:0000256" key="3">
    <source>
        <dbReference type="ARBA" id="ARBA00022723"/>
    </source>
</evidence>
<evidence type="ECO:0000256" key="7">
    <source>
        <dbReference type="ARBA" id="ARBA00023136"/>
    </source>
</evidence>
<dbReference type="GO" id="GO:0044331">
    <property type="term" value="P:cell-cell adhesion mediated by cadherin"/>
    <property type="evidence" value="ECO:0007669"/>
    <property type="project" value="TreeGrafter"/>
</dbReference>
<accession>A0A8T2N152</accession>
<keyword evidence="3" id="KW-0479">Metal-binding</keyword>
<feature type="domain" description="Cadherin" evidence="11">
    <location>
        <begin position="253"/>
        <end position="360"/>
    </location>
</feature>
<keyword evidence="2" id="KW-1003">Cell membrane</keyword>
<feature type="region of interest" description="Disordered" evidence="10">
    <location>
        <begin position="122"/>
        <end position="146"/>
    </location>
</feature>
<name>A0A8T2N152_9TELE</name>
<sequence>MEASLTTPCSDMSYALPCCFHYNITNFYPCHHCASAIMALSMMQFCSGALHKMTNNFPGVAFLFLMSPASLRPSKPQYPEIDPSFVFRRDGDIVTQRDTSIPPQGRTFSVWVLDQNGRRQKMDVDLSRRSRQVGSEERKSGPHQRFKRKWSPVPFTVFENDKPHDMELIGSDSAQNNLVYYQIEGPGVTEDPKGLFSITEKGMLKINGPVDREQFPQFKFTAKVYDKKTKVETDLPLEITVIVLDLNDNKPQFSGSLQFSLPEQSPTGTVVGKVNATDADDPETDNTKIKYTLKSEGNLFTIDPVTGLIKTKSGTPDREVQDKFLLTVEIKDLNGAANGHSTTATATVSVTDVNNYPPTFREKSYTVKVKENEAEQLLLRIPVDDKDLKNTPNWKALFKITKGNERGQFKIETDPKTNEGLLYITQPVDYETAKSLKLEVLAENEAPLVGTTKTWHSIPVVLTVGDVDEGPEFPPVSLWVKEDTPKGTVIGACKATDPETKSSAGMR</sequence>
<feature type="domain" description="Cadherin" evidence="11">
    <location>
        <begin position="361"/>
        <end position="473"/>
    </location>
</feature>
<dbReference type="GO" id="GO:0005509">
    <property type="term" value="F:calcium ion binding"/>
    <property type="evidence" value="ECO:0007669"/>
    <property type="project" value="UniProtKB-UniRule"/>
</dbReference>
<feature type="compositionally biased region" description="Basic and acidic residues" evidence="10">
    <location>
        <begin position="122"/>
        <end position="140"/>
    </location>
</feature>
<dbReference type="GO" id="GO:0007498">
    <property type="term" value="P:mesoderm development"/>
    <property type="evidence" value="ECO:0007669"/>
    <property type="project" value="UniProtKB-ARBA"/>
</dbReference>
<dbReference type="PRINTS" id="PR00205">
    <property type="entry name" value="CADHERIN"/>
</dbReference>
<dbReference type="GO" id="GO:0007043">
    <property type="term" value="P:cell-cell junction assembly"/>
    <property type="evidence" value="ECO:0007669"/>
    <property type="project" value="TreeGrafter"/>
</dbReference>
<dbReference type="PANTHER" id="PTHR24027">
    <property type="entry name" value="CADHERIN-23"/>
    <property type="match status" value="1"/>
</dbReference>
<dbReference type="GO" id="GO:0016339">
    <property type="term" value="P:calcium-dependent cell-cell adhesion via plasma membrane cell adhesion molecules"/>
    <property type="evidence" value="ECO:0007669"/>
    <property type="project" value="TreeGrafter"/>
</dbReference>
<feature type="domain" description="Cadherin" evidence="11">
    <location>
        <begin position="149"/>
        <end position="253"/>
    </location>
</feature>
<dbReference type="InterPro" id="IPR020894">
    <property type="entry name" value="Cadherin_CS"/>
</dbReference>
<dbReference type="GO" id="GO:0007156">
    <property type="term" value="P:homophilic cell adhesion via plasma membrane adhesion molecules"/>
    <property type="evidence" value="ECO:0007669"/>
    <property type="project" value="InterPro"/>
</dbReference>
<evidence type="ECO:0000313" key="12">
    <source>
        <dbReference type="EMBL" id="KAG9333823.1"/>
    </source>
</evidence>
<evidence type="ECO:0000259" key="11">
    <source>
        <dbReference type="PROSITE" id="PS50268"/>
    </source>
</evidence>
<dbReference type="FunFam" id="2.60.40.60:FF:000011">
    <property type="entry name" value="Cadherin 1"/>
    <property type="match status" value="1"/>
</dbReference>
<dbReference type="GO" id="GO:0016342">
    <property type="term" value="C:catenin complex"/>
    <property type="evidence" value="ECO:0007669"/>
    <property type="project" value="TreeGrafter"/>
</dbReference>
<dbReference type="SUPFAM" id="SSF49313">
    <property type="entry name" value="Cadherin-like"/>
    <property type="match status" value="3"/>
</dbReference>
<dbReference type="Proteomes" id="UP000824540">
    <property type="component" value="Unassembled WGS sequence"/>
</dbReference>
<gene>
    <name evidence="12" type="ORF">JZ751_010040</name>
</gene>
<dbReference type="InterPro" id="IPR015919">
    <property type="entry name" value="Cadherin-like_sf"/>
</dbReference>
<dbReference type="GO" id="GO:0001764">
    <property type="term" value="P:neuron migration"/>
    <property type="evidence" value="ECO:0007669"/>
    <property type="project" value="UniProtKB-ARBA"/>
</dbReference>
<evidence type="ECO:0000313" key="13">
    <source>
        <dbReference type="Proteomes" id="UP000824540"/>
    </source>
</evidence>
<evidence type="ECO:0000256" key="9">
    <source>
        <dbReference type="PROSITE-ProRule" id="PRU00043"/>
    </source>
</evidence>
<dbReference type="EMBL" id="JAFBMS010000173">
    <property type="protein sequence ID" value="KAG9333823.1"/>
    <property type="molecule type" value="Genomic_DNA"/>
</dbReference>
<dbReference type="GO" id="GO:0007398">
    <property type="term" value="P:ectoderm development"/>
    <property type="evidence" value="ECO:0007669"/>
    <property type="project" value="UniProtKB-ARBA"/>
</dbReference>
<comment type="subcellular location">
    <subcellularLocation>
        <location evidence="1">Cell membrane</location>
    </subcellularLocation>
</comment>
<dbReference type="FunFam" id="2.60.40.60:FF:000022">
    <property type="entry name" value="Cadherin 2"/>
    <property type="match status" value="1"/>
</dbReference>
<keyword evidence="6" id="KW-0130">Cell adhesion</keyword>
<dbReference type="GO" id="GO:0042074">
    <property type="term" value="P:cell migration involved in gastrulation"/>
    <property type="evidence" value="ECO:0007669"/>
    <property type="project" value="UniProtKB-ARBA"/>
</dbReference>
<dbReference type="GO" id="GO:0060027">
    <property type="term" value="P:convergent extension involved in gastrulation"/>
    <property type="evidence" value="ECO:0007669"/>
    <property type="project" value="UniProtKB-ARBA"/>
</dbReference>
<dbReference type="FunFam" id="2.60.40.60:FF:000019">
    <property type="entry name" value="Cadherin 2"/>
    <property type="match status" value="1"/>
</dbReference>